<keyword evidence="2" id="KW-1185">Reference proteome</keyword>
<gene>
    <name evidence="1" type="ORF">OUZ56_011859</name>
</gene>
<dbReference type="Proteomes" id="UP001234178">
    <property type="component" value="Unassembled WGS sequence"/>
</dbReference>
<sequence length="109" mass="12202">MAGHGSPLRCVKRPHDPHLLVSDGLNGRLPFVCTYDTIGGLLNDFSFSFAYSSLRHMLMACWDVKNGLRASNFLFVSVSRIPAMTRVVIRLSKHVAHKSAASAKFRRRM</sequence>
<evidence type="ECO:0000313" key="1">
    <source>
        <dbReference type="EMBL" id="KAK4006700.1"/>
    </source>
</evidence>
<name>A0ABQ9Z2N0_9CRUS</name>
<accession>A0ABQ9Z2N0</accession>
<proteinExistence type="predicted"/>
<protein>
    <submittedName>
        <fullName evidence="1">Uncharacterized protein</fullName>
    </submittedName>
</protein>
<organism evidence="1 2">
    <name type="scientific">Daphnia magna</name>
    <dbReference type="NCBI Taxonomy" id="35525"/>
    <lineage>
        <taxon>Eukaryota</taxon>
        <taxon>Metazoa</taxon>
        <taxon>Ecdysozoa</taxon>
        <taxon>Arthropoda</taxon>
        <taxon>Crustacea</taxon>
        <taxon>Branchiopoda</taxon>
        <taxon>Diplostraca</taxon>
        <taxon>Cladocera</taxon>
        <taxon>Anomopoda</taxon>
        <taxon>Daphniidae</taxon>
        <taxon>Daphnia</taxon>
    </lineage>
</organism>
<dbReference type="EMBL" id="JAOYFB010000002">
    <property type="protein sequence ID" value="KAK4006700.1"/>
    <property type="molecule type" value="Genomic_DNA"/>
</dbReference>
<evidence type="ECO:0000313" key="2">
    <source>
        <dbReference type="Proteomes" id="UP001234178"/>
    </source>
</evidence>
<comment type="caution">
    <text evidence="1">The sequence shown here is derived from an EMBL/GenBank/DDBJ whole genome shotgun (WGS) entry which is preliminary data.</text>
</comment>
<reference evidence="1 2" key="1">
    <citation type="journal article" date="2023" name="Nucleic Acids Res.">
        <title>The hologenome of Daphnia magna reveals possible DNA methylation and microbiome-mediated evolution of the host genome.</title>
        <authorList>
            <person name="Chaturvedi A."/>
            <person name="Li X."/>
            <person name="Dhandapani V."/>
            <person name="Marshall H."/>
            <person name="Kissane S."/>
            <person name="Cuenca-Cambronero M."/>
            <person name="Asole G."/>
            <person name="Calvet F."/>
            <person name="Ruiz-Romero M."/>
            <person name="Marangio P."/>
            <person name="Guigo R."/>
            <person name="Rago D."/>
            <person name="Mirbahai L."/>
            <person name="Eastwood N."/>
            <person name="Colbourne J.K."/>
            <person name="Zhou J."/>
            <person name="Mallon E."/>
            <person name="Orsini L."/>
        </authorList>
    </citation>
    <scope>NUCLEOTIDE SEQUENCE [LARGE SCALE GENOMIC DNA]</scope>
    <source>
        <strain evidence="1">LRV0_1</strain>
    </source>
</reference>